<name>A0A2X2W6U6_CLOCO</name>
<evidence type="ECO:0000313" key="2">
    <source>
        <dbReference type="Proteomes" id="UP000250223"/>
    </source>
</evidence>
<reference evidence="1 2" key="1">
    <citation type="submission" date="2018-06" db="EMBL/GenBank/DDBJ databases">
        <authorList>
            <consortium name="Pathogen Informatics"/>
            <person name="Doyle S."/>
        </authorList>
    </citation>
    <scope>NUCLEOTIDE SEQUENCE [LARGE SCALE GENOMIC DNA]</scope>
    <source>
        <strain evidence="1 2">NCTC13028</strain>
    </source>
</reference>
<dbReference type="Proteomes" id="UP000250223">
    <property type="component" value="Unassembled WGS sequence"/>
</dbReference>
<dbReference type="AlphaFoldDB" id="A0A2X2W6U6"/>
<accession>A0A2X2W6U6</accession>
<proteinExistence type="predicted"/>
<gene>
    <name evidence="1" type="ORF">NCTC13028_00636</name>
</gene>
<protein>
    <submittedName>
        <fullName evidence="1">Uncharacterized protein</fullName>
    </submittedName>
</protein>
<sequence length="29" mass="3261">MRQSSTKILGEQKNILGLAGELFQNTNIR</sequence>
<organism evidence="1 2">
    <name type="scientific">Clostridium cochlearium</name>
    <dbReference type="NCBI Taxonomy" id="1494"/>
    <lineage>
        <taxon>Bacteria</taxon>
        <taxon>Bacillati</taxon>
        <taxon>Bacillota</taxon>
        <taxon>Clostridia</taxon>
        <taxon>Eubacteriales</taxon>
        <taxon>Clostridiaceae</taxon>
        <taxon>Clostridium</taxon>
    </lineage>
</organism>
<evidence type="ECO:0000313" key="1">
    <source>
        <dbReference type="EMBL" id="SQB33671.1"/>
    </source>
</evidence>
<dbReference type="EMBL" id="UAWC01000001">
    <property type="protein sequence ID" value="SQB33671.1"/>
    <property type="molecule type" value="Genomic_DNA"/>
</dbReference>